<name>A0A6C0BUK1_9ZZZZ</name>
<accession>A0A6C0BUK1</accession>
<dbReference type="Gene3D" id="3.30.40.10">
    <property type="entry name" value="Zinc/RING finger domain, C3HC4 (zinc finger)"/>
    <property type="match status" value="1"/>
</dbReference>
<dbReference type="EMBL" id="MN739246">
    <property type="protein sequence ID" value="QHS95254.1"/>
    <property type="molecule type" value="Genomic_DNA"/>
</dbReference>
<dbReference type="SUPFAM" id="SSF57850">
    <property type="entry name" value="RING/U-box"/>
    <property type="match status" value="1"/>
</dbReference>
<evidence type="ECO:0000313" key="1">
    <source>
        <dbReference type="EMBL" id="QHS95254.1"/>
    </source>
</evidence>
<proteinExistence type="predicted"/>
<dbReference type="AlphaFoldDB" id="A0A6C0BUK1"/>
<sequence>MTCNICQDAYGFTFGCDCAFLMCDKCAHRNFESNEEKCPHCNKSVRINTFFSGKIMEISEYDIYSPPENYKLIVYDDDKINKENFYENITHDKMGRSTIDKNKLIKLSDFSNLNEKLPIKEYDKFIYTCGPCVLINPQGGMSHGQWYDDCLMNISDYKNVINERNTEMIMSCDVFTLTINDDNNCFCSYGEWGQALHLNKVLILNVNKNNEQLKEYHMFAIQSLKSFEQVLHTKREFIIRYNPTIYFEDFKSYKEYMNYIIGLK</sequence>
<dbReference type="CDD" id="cd16449">
    <property type="entry name" value="RING-HC"/>
    <property type="match status" value="1"/>
</dbReference>
<protein>
    <recommendedName>
        <fullName evidence="2">RING-type domain-containing protein</fullName>
    </recommendedName>
</protein>
<dbReference type="InterPro" id="IPR013083">
    <property type="entry name" value="Znf_RING/FYVE/PHD"/>
</dbReference>
<reference evidence="1" key="1">
    <citation type="journal article" date="2020" name="Nature">
        <title>Giant virus diversity and host interactions through global metagenomics.</title>
        <authorList>
            <person name="Schulz F."/>
            <person name="Roux S."/>
            <person name="Paez-Espino D."/>
            <person name="Jungbluth S."/>
            <person name="Walsh D.A."/>
            <person name="Denef V.J."/>
            <person name="McMahon K.D."/>
            <person name="Konstantinidis K.T."/>
            <person name="Eloe-Fadrosh E.A."/>
            <person name="Kyrpides N.C."/>
            <person name="Woyke T."/>
        </authorList>
    </citation>
    <scope>NUCLEOTIDE SEQUENCE</scope>
    <source>
        <strain evidence="1">GVMAG-M-3300018428-35</strain>
    </source>
</reference>
<organism evidence="1">
    <name type="scientific">viral metagenome</name>
    <dbReference type="NCBI Taxonomy" id="1070528"/>
    <lineage>
        <taxon>unclassified sequences</taxon>
        <taxon>metagenomes</taxon>
        <taxon>organismal metagenomes</taxon>
    </lineage>
</organism>
<evidence type="ECO:0008006" key="2">
    <source>
        <dbReference type="Google" id="ProtNLM"/>
    </source>
</evidence>